<proteinExistence type="predicted"/>
<dbReference type="AlphaFoldDB" id="A0A0E9UHX7"/>
<dbReference type="EMBL" id="GBXM01043235">
    <property type="protein sequence ID" value="JAH65342.1"/>
    <property type="molecule type" value="Transcribed_RNA"/>
</dbReference>
<reference evidence="1" key="1">
    <citation type="submission" date="2014-11" db="EMBL/GenBank/DDBJ databases">
        <authorList>
            <person name="Amaro Gonzalez C."/>
        </authorList>
    </citation>
    <scope>NUCLEOTIDE SEQUENCE</scope>
</reference>
<accession>A0A0E9UHX7</accession>
<sequence length="65" mass="7874">MYTYIYLQFYFPSSYPPSSTTQPIRALPRQPSFYVCIQHVTHTHTKRLNYYTYTHRVQLTPHKCT</sequence>
<organism evidence="1">
    <name type="scientific">Anguilla anguilla</name>
    <name type="common">European freshwater eel</name>
    <name type="synonym">Muraena anguilla</name>
    <dbReference type="NCBI Taxonomy" id="7936"/>
    <lineage>
        <taxon>Eukaryota</taxon>
        <taxon>Metazoa</taxon>
        <taxon>Chordata</taxon>
        <taxon>Craniata</taxon>
        <taxon>Vertebrata</taxon>
        <taxon>Euteleostomi</taxon>
        <taxon>Actinopterygii</taxon>
        <taxon>Neopterygii</taxon>
        <taxon>Teleostei</taxon>
        <taxon>Anguilliformes</taxon>
        <taxon>Anguillidae</taxon>
        <taxon>Anguilla</taxon>
    </lineage>
</organism>
<reference evidence="1" key="2">
    <citation type="journal article" date="2015" name="Fish Shellfish Immunol.">
        <title>Early steps in the European eel (Anguilla anguilla)-Vibrio vulnificus interaction in the gills: Role of the RtxA13 toxin.</title>
        <authorList>
            <person name="Callol A."/>
            <person name="Pajuelo D."/>
            <person name="Ebbesson L."/>
            <person name="Teles M."/>
            <person name="MacKenzie S."/>
            <person name="Amaro C."/>
        </authorList>
    </citation>
    <scope>NUCLEOTIDE SEQUENCE</scope>
</reference>
<evidence type="ECO:0000313" key="1">
    <source>
        <dbReference type="EMBL" id="JAH65342.1"/>
    </source>
</evidence>
<protein>
    <submittedName>
        <fullName evidence="1">Uncharacterized protein</fullName>
    </submittedName>
</protein>
<name>A0A0E9UHX7_ANGAN</name>